<evidence type="ECO:0000256" key="2">
    <source>
        <dbReference type="ARBA" id="ARBA00004687"/>
    </source>
</evidence>
<name>A0AAV4QNA2_9ARAC</name>
<dbReference type="AlphaFoldDB" id="A0AAV4QNA2"/>
<feature type="transmembrane region" description="Helical" evidence="8">
    <location>
        <begin position="90"/>
        <end position="112"/>
    </location>
</feature>
<feature type="transmembrane region" description="Helical" evidence="8">
    <location>
        <begin position="118"/>
        <end position="140"/>
    </location>
</feature>
<dbReference type="Pfam" id="PF06699">
    <property type="entry name" value="PIG-F"/>
    <property type="match status" value="1"/>
</dbReference>
<gene>
    <name evidence="9" type="primary">PIGF</name>
    <name evidence="9" type="ORF">CDAR_110941</name>
</gene>
<dbReference type="EMBL" id="BPLQ01004870">
    <property type="protein sequence ID" value="GIY11158.1"/>
    <property type="molecule type" value="Genomic_DNA"/>
</dbReference>
<evidence type="ECO:0000313" key="10">
    <source>
        <dbReference type="Proteomes" id="UP001054837"/>
    </source>
</evidence>
<keyword evidence="4 8" id="KW-0812">Transmembrane</keyword>
<accession>A0AAV4QNA2</accession>
<keyword evidence="6 8" id="KW-1133">Transmembrane helix</keyword>
<evidence type="ECO:0000256" key="8">
    <source>
        <dbReference type="SAM" id="Phobius"/>
    </source>
</evidence>
<feature type="transmembrane region" description="Helical" evidence="8">
    <location>
        <begin position="192"/>
        <end position="220"/>
    </location>
</feature>
<keyword evidence="10" id="KW-1185">Reference proteome</keyword>
<keyword evidence="5" id="KW-0256">Endoplasmic reticulum</keyword>
<evidence type="ECO:0000256" key="6">
    <source>
        <dbReference type="ARBA" id="ARBA00022989"/>
    </source>
</evidence>
<dbReference type="GO" id="GO:0005789">
    <property type="term" value="C:endoplasmic reticulum membrane"/>
    <property type="evidence" value="ECO:0007669"/>
    <property type="project" value="UniProtKB-SubCell"/>
</dbReference>
<comment type="subcellular location">
    <subcellularLocation>
        <location evidence="1">Endoplasmic reticulum membrane</location>
        <topology evidence="1">Multi-pass membrane protein</topology>
    </subcellularLocation>
</comment>
<evidence type="ECO:0000313" key="9">
    <source>
        <dbReference type="EMBL" id="GIY11158.1"/>
    </source>
</evidence>
<organism evidence="9 10">
    <name type="scientific">Caerostris darwini</name>
    <dbReference type="NCBI Taxonomy" id="1538125"/>
    <lineage>
        <taxon>Eukaryota</taxon>
        <taxon>Metazoa</taxon>
        <taxon>Ecdysozoa</taxon>
        <taxon>Arthropoda</taxon>
        <taxon>Chelicerata</taxon>
        <taxon>Arachnida</taxon>
        <taxon>Araneae</taxon>
        <taxon>Araneomorphae</taxon>
        <taxon>Entelegynae</taxon>
        <taxon>Araneoidea</taxon>
        <taxon>Araneidae</taxon>
        <taxon>Caerostris</taxon>
    </lineage>
</organism>
<keyword evidence="3" id="KW-0337">GPI-anchor biosynthesis</keyword>
<evidence type="ECO:0000256" key="7">
    <source>
        <dbReference type="ARBA" id="ARBA00023136"/>
    </source>
</evidence>
<comment type="pathway">
    <text evidence="2">Glycolipid biosynthesis; glycosylphosphatidylinositol-anchor biosynthesis.</text>
</comment>
<reference evidence="9 10" key="1">
    <citation type="submission" date="2021-06" db="EMBL/GenBank/DDBJ databases">
        <title>Caerostris darwini draft genome.</title>
        <authorList>
            <person name="Kono N."/>
            <person name="Arakawa K."/>
        </authorList>
    </citation>
    <scope>NUCLEOTIDE SEQUENCE [LARGE SCALE GENOMIC DNA]</scope>
</reference>
<comment type="caution">
    <text evidence="9">The sequence shown here is derived from an EMBL/GenBank/DDBJ whole genome shotgun (WGS) entry which is preliminary data.</text>
</comment>
<dbReference type="GO" id="GO:0006506">
    <property type="term" value="P:GPI anchor biosynthetic process"/>
    <property type="evidence" value="ECO:0007669"/>
    <property type="project" value="UniProtKB-KW"/>
</dbReference>
<evidence type="ECO:0000256" key="3">
    <source>
        <dbReference type="ARBA" id="ARBA00022502"/>
    </source>
</evidence>
<sequence>MHAILGRLHAVETPNLYCLSFRTRLTVQKWSPDERSIMSADGTVPMPRRYCNTFSSLNTLNVNKKSFLITFQSFSVSENVKKEFSIHKSLIVLTFGIAAYYVISIFFGAPIFENYSETLYFSVLMSVLTVYPLLWYFFFNDSLAGVLKVISDSKFDNSTESHLHSIILWTVIGAWVGAFPIPLDWDRPWQKWPITCCIGASLGNSVIHLIIGFSHVYNIYKDKRKTNRPV</sequence>
<evidence type="ECO:0000256" key="5">
    <source>
        <dbReference type="ARBA" id="ARBA00022824"/>
    </source>
</evidence>
<evidence type="ECO:0000256" key="1">
    <source>
        <dbReference type="ARBA" id="ARBA00004477"/>
    </source>
</evidence>
<keyword evidence="7 8" id="KW-0472">Membrane</keyword>
<protein>
    <submittedName>
        <fullName evidence="9">Phosphatidylinositol-glycan biosynthesis class F protein</fullName>
    </submittedName>
</protein>
<dbReference type="Proteomes" id="UP001054837">
    <property type="component" value="Unassembled WGS sequence"/>
</dbReference>
<evidence type="ECO:0000256" key="4">
    <source>
        <dbReference type="ARBA" id="ARBA00022692"/>
    </source>
</evidence>
<proteinExistence type="predicted"/>
<dbReference type="InterPro" id="IPR009580">
    <property type="entry name" value="GPI_biosynthesis_protein_Pig-F"/>
</dbReference>
<feature type="transmembrane region" description="Helical" evidence="8">
    <location>
        <begin position="161"/>
        <end position="180"/>
    </location>
</feature>